<dbReference type="PANTHER" id="PTHR43685:SF2">
    <property type="entry name" value="GLYCOSYLTRANSFERASE 2-LIKE DOMAIN-CONTAINING PROTEIN"/>
    <property type="match status" value="1"/>
</dbReference>
<evidence type="ECO:0000256" key="1">
    <source>
        <dbReference type="SAM" id="MobiDB-lite"/>
    </source>
</evidence>
<dbReference type="InterPro" id="IPR013216">
    <property type="entry name" value="Methyltransf_11"/>
</dbReference>
<dbReference type="SUPFAM" id="SSF53335">
    <property type="entry name" value="S-adenosyl-L-methionine-dependent methyltransferases"/>
    <property type="match status" value="1"/>
</dbReference>
<keyword evidence="4" id="KW-0328">Glycosyltransferase</keyword>
<organism evidence="4 5">
    <name type="scientific">Microvirga terrae</name>
    <dbReference type="NCBI Taxonomy" id="2740529"/>
    <lineage>
        <taxon>Bacteria</taxon>
        <taxon>Pseudomonadati</taxon>
        <taxon>Pseudomonadota</taxon>
        <taxon>Alphaproteobacteria</taxon>
        <taxon>Hyphomicrobiales</taxon>
        <taxon>Methylobacteriaceae</taxon>
        <taxon>Microvirga</taxon>
    </lineage>
</organism>
<dbReference type="EMBL" id="CP102845">
    <property type="protein sequence ID" value="UVF18433.1"/>
    <property type="molecule type" value="Genomic_DNA"/>
</dbReference>
<dbReference type="Pfam" id="PF08241">
    <property type="entry name" value="Methyltransf_11"/>
    <property type="match status" value="1"/>
</dbReference>
<dbReference type="InterPro" id="IPR029063">
    <property type="entry name" value="SAM-dependent_MTases_sf"/>
</dbReference>
<accession>A0ABY5RN65</accession>
<feature type="domain" description="Methyltransferase type 11" evidence="3">
    <location>
        <begin position="408"/>
        <end position="455"/>
    </location>
</feature>
<feature type="region of interest" description="Disordered" evidence="1">
    <location>
        <begin position="1"/>
        <end position="24"/>
    </location>
</feature>
<dbReference type="Proteomes" id="UP001017257">
    <property type="component" value="Chromosome"/>
</dbReference>
<dbReference type="Gene3D" id="3.90.550.10">
    <property type="entry name" value="Spore Coat Polysaccharide Biosynthesis Protein SpsA, Chain A"/>
    <property type="match status" value="1"/>
</dbReference>
<dbReference type="Pfam" id="PF00535">
    <property type="entry name" value="Glycos_transf_2"/>
    <property type="match status" value="1"/>
</dbReference>
<sequence length="544" mass="60513">MSDSYPPAPKSQDHTNGPTERVQPADASVSVIITTFNDSHYLGDALNSVTAQSVKPQEVIIVDDGSSDDPSAVAALYPGVRIIRQSNQGLAAARNTGLRAASGRYVLFLDADDILFSKAIEANLQQFKANPSAGFVYGAYRYVDEHLNVLHVATFRPVGDDPYADFLKENCIGMHAAVLYRRQCLEAIGGFDASLRACEDYDVYLRMAQKYSIACQPKLIADYRRHDRNMSHNAPMMLATALKVLDKQKLYASSNEKWRNARRTGILSIKQYYLLEHLRRVRSVLSRGHRRGEMARQTLSMFSMAPGSFLTVGLRGGLRVAAKRRDKRTPRMGDLRRTIPFSKQFGYDRGKPLDRHYIEAFLMQNASDIKGRVLEVGDSSYTLQFGGERVATADVLNRFPGNPQTTFLGDLAGESNLPSDTFDCVVLTQTLHLVYDMQAAVRTLLRVLRPGGVLLLTVPWISPIDRGEWGDTWYWSLSPHALGRLLSEHFGSDHVSINHYGNVLSATAFLYGLAEHELTPQELDVHDRHCPVIVAGRAIKGVVA</sequence>
<evidence type="ECO:0000313" key="5">
    <source>
        <dbReference type="Proteomes" id="UP001017257"/>
    </source>
</evidence>
<dbReference type="GO" id="GO:0016757">
    <property type="term" value="F:glycosyltransferase activity"/>
    <property type="evidence" value="ECO:0007669"/>
    <property type="project" value="UniProtKB-KW"/>
</dbReference>
<dbReference type="Gene3D" id="3.40.50.150">
    <property type="entry name" value="Vaccinia Virus protein VP39"/>
    <property type="match status" value="1"/>
</dbReference>
<proteinExistence type="predicted"/>
<dbReference type="RefSeq" id="WP_210272066.1">
    <property type="nucleotide sequence ID" value="NZ_CP102845.1"/>
</dbReference>
<keyword evidence="4" id="KW-0808">Transferase</keyword>
<evidence type="ECO:0000259" key="3">
    <source>
        <dbReference type="Pfam" id="PF08241"/>
    </source>
</evidence>
<dbReference type="SUPFAM" id="SSF53448">
    <property type="entry name" value="Nucleotide-diphospho-sugar transferases"/>
    <property type="match status" value="1"/>
</dbReference>
<name>A0ABY5RN65_9HYPH</name>
<evidence type="ECO:0000313" key="4">
    <source>
        <dbReference type="EMBL" id="UVF18433.1"/>
    </source>
</evidence>
<dbReference type="PANTHER" id="PTHR43685">
    <property type="entry name" value="GLYCOSYLTRANSFERASE"/>
    <property type="match status" value="1"/>
</dbReference>
<dbReference type="InterPro" id="IPR050834">
    <property type="entry name" value="Glycosyltransf_2"/>
</dbReference>
<feature type="domain" description="Glycosyltransferase 2-like" evidence="2">
    <location>
        <begin position="30"/>
        <end position="182"/>
    </location>
</feature>
<protein>
    <submittedName>
        <fullName evidence="4">Glycosyltransferase</fullName>
        <ecNumber evidence="4">2.4.-.-</ecNumber>
    </submittedName>
</protein>
<keyword evidence="5" id="KW-1185">Reference proteome</keyword>
<dbReference type="EC" id="2.4.-.-" evidence="4"/>
<evidence type="ECO:0000259" key="2">
    <source>
        <dbReference type="Pfam" id="PF00535"/>
    </source>
</evidence>
<gene>
    <name evidence="4" type="ORF">HPT29_018290</name>
</gene>
<dbReference type="InterPro" id="IPR001173">
    <property type="entry name" value="Glyco_trans_2-like"/>
</dbReference>
<dbReference type="CDD" id="cd02440">
    <property type="entry name" value="AdoMet_MTases"/>
    <property type="match status" value="1"/>
</dbReference>
<reference evidence="4" key="1">
    <citation type="submission" date="2022-08" db="EMBL/GenBank/DDBJ databases">
        <title>Microvirga terrae sp. nov., isolated from soil.</title>
        <authorList>
            <person name="Kim K.H."/>
            <person name="Seo Y.L."/>
            <person name="Kim J.M."/>
            <person name="Lee J.K."/>
            <person name="Han D.M."/>
            <person name="Jeon C.O."/>
        </authorList>
    </citation>
    <scope>NUCLEOTIDE SEQUENCE</scope>
    <source>
        <strain evidence="4">R24</strain>
    </source>
</reference>
<dbReference type="InterPro" id="IPR029044">
    <property type="entry name" value="Nucleotide-diphossugar_trans"/>
</dbReference>